<dbReference type="Gene3D" id="3.40.50.720">
    <property type="entry name" value="NAD(P)-binding Rossmann-like Domain"/>
    <property type="match status" value="1"/>
</dbReference>
<gene>
    <name evidence="3" type="ORF">BB31_13395</name>
</gene>
<reference evidence="3 4" key="1">
    <citation type="journal article" date="2014" name="Genome Announc.">
        <title>Draft Genome Sequence of Amycolatopsis lurida NRRL 2430, Producer of the Glycopeptide Family Antibiotic Ristocetin.</title>
        <authorList>
            <person name="Kwun M.J."/>
            <person name="Hong H.J."/>
        </authorList>
    </citation>
    <scope>NUCLEOTIDE SEQUENCE [LARGE SCALE GENOMIC DNA]</scope>
    <source>
        <strain evidence="3 4">NRRL 2430</strain>
    </source>
</reference>
<dbReference type="InterPro" id="IPR001509">
    <property type="entry name" value="Epimerase_deHydtase"/>
</dbReference>
<dbReference type="PANTHER" id="PTHR43000">
    <property type="entry name" value="DTDP-D-GLUCOSE 4,6-DEHYDRATASE-RELATED"/>
    <property type="match status" value="1"/>
</dbReference>
<dbReference type="AlphaFoldDB" id="A0A2P2FW27"/>
<evidence type="ECO:0000313" key="4">
    <source>
        <dbReference type="Proteomes" id="UP000256220"/>
    </source>
</evidence>
<dbReference type="SUPFAM" id="SSF51735">
    <property type="entry name" value="NAD(P)-binding Rossmann-fold domains"/>
    <property type="match status" value="1"/>
</dbReference>
<comment type="similarity">
    <text evidence="1">Belongs to the NAD(P)-dependent epimerase/dehydratase family.</text>
</comment>
<feature type="domain" description="NAD-dependent epimerase/dehydratase" evidence="2">
    <location>
        <begin position="10"/>
        <end position="202"/>
    </location>
</feature>
<name>A0A2P2FW27_AMYLU</name>
<dbReference type="InterPro" id="IPR036291">
    <property type="entry name" value="NAD(P)-bd_dom_sf"/>
</dbReference>
<keyword evidence="4" id="KW-1185">Reference proteome</keyword>
<comment type="caution">
    <text evidence="3">The sequence shown here is derived from an EMBL/GenBank/DDBJ whole genome shotgun (WGS) entry which is preliminary data.</text>
</comment>
<dbReference type="Pfam" id="PF01370">
    <property type="entry name" value="Epimerase"/>
    <property type="match status" value="1"/>
</dbReference>
<sequence>MVAVARSAPERGRFLSLDLTTVSAGELATRLSETAPAIVVNAIGSIWGGSAEDMVERCLTPTRRLLDALALMPGLPRLVHLGSVLEHTPARPPGSTGPVPAQYAYGRAKAEATRLVLEATAAGGVDGTVLRVANVAGPGSPEVSLLGRVARELAASAAADRGAVVKLSLLKAYRDYVDVRDVAEAVVATAAAPVSGEAFDIGRGHAVPVRLLVNLLIEASGVRTRLIEQADRPAARAWHDWIEVDTGPAQRRLGWRPRRSLRESVDDFWEHTSGRPRAALAPVH</sequence>
<dbReference type="EMBL" id="JFBM01000009">
    <property type="protein sequence ID" value="KFU80938.1"/>
    <property type="molecule type" value="Genomic_DNA"/>
</dbReference>
<accession>A0A2P2FW27</accession>
<proteinExistence type="inferred from homology"/>
<organism evidence="3 4">
    <name type="scientific">Amycolatopsis lurida NRRL 2430</name>
    <dbReference type="NCBI Taxonomy" id="1460371"/>
    <lineage>
        <taxon>Bacteria</taxon>
        <taxon>Bacillati</taxon>
        <taxon>Actinomycetota</taxon>
        <taxon>Actinomycetes</taxon>
        <taxon>Pseudonocardiales</taxon>
        <taxon>Pseudonocardiaceae</taxon>
        <taxon>Amycolatopsis</taxon>
    </lineage>
</organism>
<dbReference type="Proteomes" id="UP000256220">
    <property type="component" value="Unassembled WGS sequence"/>
</dbReference>
<evidence type="ECO:0000313" key="3">
    <source>
        <dbReference type="EMBL" id="KFU80938.1"/>
    </source>
</evidence>
<evidence type="ECO:0000256" key="1">
    <source>
        <dbReference type="ARBA" id="ARBA00007637"/>
    </source>
</evidence>
<protein>
    <recommendedName>
        <fullName evidence="2">NAD-dependent epimerase/dehydratase domain-containing protein</fullName>
    </recommendedName>
</protein>
<evidence type="ECO:0000259" key="2">
    <source>
        <dbReference type="Pfam" id="PF01370"/>
    </source>
</evidence>